<accession>A0A1M7BGV7</accession>
<evidence type="ECO:0000313" key="2">
    <source>
        <dbReference type="EMBL" id="OCA76634.1"/>
    </source>
</evidence>
<feature type="transmembrane region" description="Helical" evidence="1">
    <location>
        <begin position="74"/>
        <end position="95"/>
    </location>
</feature>
<gene>
    <name evidence="2" type="ORF">BBH99_02690</name>
    <name evidence="3" type="ORF">SAMN05444407_104377</name>
</gene>
<name>A0A1M7BGV7_9FLAO</name>
<keyword evidence="1" id="KW-1133">Transmembrane helix</keyword>
<dbReference type="EMBL" id="MAYF01000323">
    <property type="protein sequence ID" value="OCA76634.1"/>
    <property type="molecule type" value="Genomic_DNA"/>
</dbReference>
<protein>
    <submittedName>
        <fullName evidence="3">Uncharacterized protein</fullName>
    </submittedName>
</protein>
<sequence>MENNKLPQDSMSNIIISLYFTIAYAVLLFVYLGLPINIHSNFLLILFIVCSLLLSMAAIYFAGKSYKDVKVSSVILIVINVLGLLIPLIMLLMIFT</sequence>
<dbReference type="Proteomes" id="UP000093508">
    <property type="component" value="Unassembled WGS sequence"/>
</dbReference>
<feature type="transmembrane region" description="Helical" evidence="1">
    <location>
        <begin position="12"/>
        <end position="36"/>
    </location>
</feature>
<keyword evidence="1" id="KW-0812">Transmembrane</keyword>
<feature type="transmembrane region" description="Helical" evidence="1">
    <location>
        <begin position="42"/>
        <end position="62"/>
    </location>
</feature>
<evidence type="ECO:0000313" key="4">
    <source>
        <dbReference type="Proteomes" id="UP000093508"/>
    </source>
</evidence>
<reference evidence="2 4" key="1">
    <citation type="submission" date="2016-07" db="EMBL/GenBank/DDBJ databases">
        <authorList>
            <person name="Jeong J.-J."/>
            <person name="Kim D.W."/>
            <person name="Sang M.K."/>
            <person name="Choi I.-G."/>
            <person name="Kim K.D."/>
        </authorList>
    </citation>
    <scope>NUCLEOTIDE SEQUENCE [LARGE SCALE GENOMIC DNA]</scope>
    <source>
        <strain evidence="2 4">C-26</strain>
    </source>
</reference>
<proteinExistence type="predicted"/>
<dbReference type="EMBL" id="FRBM01000004">
    <property type="protein sequence ID" value="SHL54153.1"/>
    <property type="molecule type" value="Genomic_DNA"/>
</dbReference>
<evidence type="ECO:0000313" key="3">
    <source>
        <dbReference type="EMBL" id="SHL54153.1"/>
    </source>
</evidence>
<keyword evidence="1" id="KW-0472">Membrane</keyword>
<evidence type="ECO:0000313" key="5">
    <source>
        <dbReference type="Proteomes" id="UP000184069"/>
    </source>
</evidence>
<dbReference type="AlphaFoldDB" id="A0A1M7BGV7"/>
<dbReference type="STRING" id="1423959.SAMN05444407_104377"/>
<evidence type="ECO:0000256" key="1">
    <source>
        <dbReference type="SAM" id="Phobius"/>
    </source>
</evidence>
<organism evidence="3 5">
    <name type="scientific">Chryseobacterium contaminans</name>
    <dbReference type="NCBI Taxonomy" id="1423959"/>
    <lineage>
        <taxon>Bacteria</taxon>
        <taxon>Pseudomonadati</taxon>
        <taxon>Bacteroidota</taxon>
        <taxon>Flavobacteriia</taxon>
        <taxon>Flavobacteriales</taxon>
        <taxon>Weeksellaceae</taxon>
        <taxon>Chryseobacterium group</taxon>
        <taxon>Chryseobacterium</taxon>
    </lineage>
</organism>
<dbReference type="Proteomes" id="UP000184069">
    <property type="component" value="Unassembled WGS sequence"/>
</dbReference>
<reference evidence="3 5" key="2">
    <citation type="submission" date="2016-11" db="EMBL/GenBank/DDBJ databases">
        <authorList>
            <person name="Jaros S."/>
            <person name="Januszkiewicz K."/>
            <person name="Wedrychowicz H."/>
        </authorList>
    </citation>
    <scope>NUCLEOTIDE SEQUENCE [LARGE SCALE GENOMIC DNA]</scope>
    <source>
        <strain evidence="3 5">DSM 27621</strain>
    </source>
</reference>
<keyword evidence="4" id="KW-1185">Reference proteome</keyword>